<dbReference type="Pfam" id="PF01451">
    <property type="entry name" value="LMWPc"/>
    <property type="match status" value="1"/>
</dbReference>
<comment type="caution">
    <text evidence="6">The sequence shown here is derived from an EMBL/GenBank/DDBJ whole genome shotgun (WGS) entry which is preliminary data.</text>
</comment>
<protein>
    <recommendedName>
        <fullName evidence="2">protein-tyrosine-phosphatase</fullName>
        <ecNumber evidence="2">3.1.3.48</ecNumber>
    </recommendedName>
</protein>
<dbReference type="InterPro" id="IPR023485">
    <property type="entry name" value="Ptyr_pPase"/>
</dbReference>
<dbReference type="Gene3D" id="3.40.50.2300">
    <property type="match status" value="1"/>
</dbReference>
<dbReference type="SUPFAM" id="SSF52788">
    <property type="entry name" value="Phosphotyrosine protein phosphatases I"/>
    <property type="match status" value="1"/>
</dbReference>
<dbReference type="CDD" id="cd16343">
    <property type="entry name" value="LMWPTP"/>
    <property type="match status" value="1"/>
</dbReference>
<keyword evidence="7" id="KW-1185">Reference proteome</keyword>
<dbReference type="InterPro" id="IPR050438">
    <property type="entry name" value="LMW_PTPase"/>
</dbReference>
<accession>A0ABU8SCF8</accession>
<dbReference type="SMART" id="SM00226">
    <property type="entry name" value="LMWPc"/>
    <property type="match status" value="1"/>
</dbReference>
<evidence type="ECO:0000256" key="2">
    <source>
        <dbReference type="ARBA" id="ARBA00013064"/>
    </source>
</evidence>
<dbReference type="PANTHER" id="PTHR11717">
    <property type="entry name" value="LOW MOLECULAR WEIGHT PROTEIN TYROSINE PHOSPHATASE"/>
    <property type="match status" value="1"/>
</dbReference>
<evidence type="ECO:0000313" key="6">
    <source>
        <dbReference type="EMBL" id="MEJ6011658.1"/>
    </source>
</evidence>
<dbReference type="Proteomes" id="UP001379235">
    <property type="component" value="Unassembled WGS sequence"/>
</dbReference>
<sequence length="156" mass="16530">MASPSVLFVCLGNICRSPLAEAALRKAAREAGLDIETDSAGTGNWHSGEPPDSRAIATAARHGEDITGYRARQVRPADFSRFTTIIAADHQNLAHLQAMRPALATAELALVLDLVAGREGQSLTDPYFGDAAGFEETWADVHAAAMALVDQITTES</sequence>
<evidence type="ECO:0000256" key="1">
    <source>
        <dbReference type="ARBA" id="ARBA00011063"/>
    </source>
</evidence>
<dbReference type="InterPro" id="IPR036196">
    <property type="entry name" value="Ptyr_pPase_sf"/>
</dbReference>
<evidence type="ECO:0000256" key="4">
    <source>
        <dbReference type="ARBA" id="ARBA00022912"/>
    </source>
</evidence>
<dbReference type="EMBL" id="JBBHJY010000010">
    <property type="protein sequence ID" value="MEJ6011658.1"/>
    <property type="molecule type" value="Genomic_DNA"/>
</dbReference>
<dbReference type="InterPro" id="IPR017867">
    <property type="entry name" value="Tyr_phospatase_low_mol_wt"/>
</dbReference>
<dbReference type="PANTHER" id="PTHR11717:SF7">
    <property type="entry name" value="LOW MOLECULAR WEIGHT PHOSPHOTYROSINE PROTEIN PHOSPHATASE"/>
    <property type="match status" value="1"/>
</dbReference>
<proteinExistence type="inferred from homology"/>
<name>A0ABU8SCF8_9SPHN</name>
<dbReference type="PRINTS" id="PR00719">
    <property type="entry name" value="LMWPTPASE"/>
</dbReference>
<dbReference type="RefSeq" id="WP_339969115.1">
    <property type="nucleotide sequence ID" value="NZ_JBBHJY010000010.1"/>
</dbReference>
<dbReference type="EC" id="3.1.3.48" evidence="2"/>
<feature type="domain" description="Phosphotyrosine protein phosphatase I" evidence="5">
    <location>
        <begin position="4"/>
        <end position="151"/>
    </location>
</feature>
<keyword evidence="4" id="KW-0904">Protein phosphatase</keyword>
<gene>
    <name evidence="6" type="ORF">WG900_17220</name>
</gene>
<comment type="similarity">
    <text evidence="1">Belongs to the low molecular weight phosphotyrosine protein phosphatase family.</text>
</comment>
<evidence type="ECO:0000256" key="3">
    <source>
        <dbReference type="ARBA" id="ARBA00022801"/>
    </source>
</evidence>
<evidence type="ECO:0000313" key="7">
    <source>
        <dbReference type="Proteomes" id="UP001379235"/>
    </source>
</evidence>
<organism evidence="6 7">
    <name type="scientific">Novosphingobium aquae</name>
    <dbReference type="NCBI Taxonomy" id="3133435"/>
    <lineage>
        <taxon>Bacteria</taxon>
        <taxon>Pseudomonadati</taxon>
        <taxon>Pseudomonadota</taxon>
        <taxon>Alphaproteobacteria</taxon>
        <taxon>Sphingomonadales</taxon>
        <taxon>Sphingomonadaceae</taxon>
        <taxon>Novosphingobium</taxon>
    </lineage>
</organism>
<keyword evidence="3 6" id="KW-0378">Hydrolase</keyword>
<dbReference type="GO" id="GO:0004725">
    <property type="term" value="F:protein tyrosine phosphatase activity"/>
    <property type="evidence" value="ECO:0007669"/>
    <property type="project" value="UniProtKB-EC"/>
</dbReference>
<evidence type="ECO:0000259" key="5">
    <source>
        <dbReference type="SMART" id="SM00226"/>
    </source>
</evidence>
<reference evidence="6 7" key="1">
    <citation type="submission" date="2024-03" db="EMBL/GenBank/DDBJ databases">
        <authorList>
            <person name="Jo J.-H."/>
        </authorList>
    </citation>
    <scope>NUCLEOTIDE SEQUENCE [LARGE SCALE GENOMIC DNA]</scope>
    <source>
        <strain evidence="6 7">AS3R-12</strain>
    </source>
</reference>